<dbReference type="STRING" id="169760.PSTEL_06610"/>
<feature type="domain" description="Methyl-accepting transducer" evidence="3">
    <location>
        <begin position="122"/>
        <end position="283"/>
    </location>
</feature>
<organism evidence="4 5">
    <name type="scientific">Paenibacillus stellifer</name>
    <dbReference type="NCBI Taxonomy" id="169760"/>
    <lineage>
        <taxon>Bacteria</taxon>
        <taxon>Bacillati</taxon>
        <taxon>Bacillota</taxon>
        <taxon>Bacilli</taxon>
        <taxon>Bacillales</taxon>
        <taxon>Paenibacillaceae</taxon>
        <taxon>Paenibacillus</taxon>
    </lineage>
</organism>
<dbReference type="AlphaFoldDB" id="A0A089N2A8"/>
<sequence length="283" mass="30576">MVSLDTQSSQQLSGLKEALEQSLPLIQQLFPMDVMFALTDTEKFLHYLSGRTLDIRLQEGDAVPDTSGLRRAMNSGQFASADVDARVYGIPFKSNTLPLRDEQDRIIGAITLGISLENQLILTQAAENLAVGSGEVRSATDNIAASATQLNTEIQDLKQLGEQIVVHLKHTDEMLGFIKRVADNSRLLSINASIEAAHAGEHGRGFSVVASEMRKMADSSASSAKEIEEILKTIQGNIALLDETLAACLEQSEQQAAATEQIAASMEQLAESAKDIRGIARLI</sequence>
<dbReference type="EMBL" id="CP009286">
    <property type="protein sequence ID" value="AIQ62824.1"/>
    <property type="molecule type" value="Genomic_DNA"/>
</dbReference>
<reference evidence="4 5" key="1">
    <citation type="submission" date="2014-08" db="EMBL/GenBank/DDBJ databases">
        <title>Comparative genomics of the Paenibacillus odorifer group.</title>
        <authorList>
            <person name="den Bakker H.C."/>
            <person name="Tsai Y.-C."/>
            <person name="Martin N."/>
            <person name="Korlach J."/>
            <person name="Wiedmann M."/>
        </authorList>
    </citation>
    <scope>NUCLEOTIDE SEQUENCE [LARGE SCALE GENOMIC DNA]</scope>
    <source>
        <strain evidence="4 5">DSM 14472</strain>
    </source>
</reference>
<name>A0A089N2A8_9BACL</name>
<gene>
    <name evidence="4" type="ORF">PSTEL_06610</name>
</gene>
<dbReference type="PANTHER" id="PTHR32089:SF112">
    <property type="entry name" value="LYSOZYME-LIKE PROTEIN-RELATED"/>
    <property type="match status" value="1"/>
</dbReference>
<dbReference type="KEGG" id="pste:PSTEL_06610"/>
<evidence type="ECO:0000313" key="4">
    <source>
        <dbReference type="EMBL" id="AIQ62824.1"/>
    </source>
</evidence>
<dbReference type="HOGENOM" id="CLU_043276_0_0_9"/>
<dbReference type="InterPro" id="IPR004089">
    <property type="entry name" value="MCPsignal_dom"/>
</dbReference>
<accession>A0A089N2A8</accession>
<dbReference type="Pfam" id="PF00015">
    <property type="entry name" value="MCPsignal"/>
    <property type="match status" value="1"/>
</dbReference>
<dbReference type="PROSITE" id="PS50111">
    <property type="entry name" value="CHEMOTAXIS_TRANSDUC_2"/>
    <property type="match status" value="1"/>
</dbReference>
<proteinExistence type="predicted"/>
<keyword evidence="1 2" id="KW-0807">Transducer</keyword>
<dbReference type="OrthoDB" id="9807021at2"/>
<dbReference type="PANTHER" id="PTHR32089">
    <property type="entry name" value="METHYL-ACCEPTING CHEMOTAXIS PROTEIN MCPB"/>
    <property type="match status" value="1"/>
</dbReference>
<evidence type="ECO:0000256" key="2">
    <source>
        <dbReference type="PROSITE-ProRule" id="PRU00284"/>
    </source>
</evidence>
<evidence type="ECO:0000256" key="1">
    <source>
        <dbReference type="ARBA" id="ARBA00023224"/>
    </source>
</evidence>
<dbReference type="GO" id="GO:0016020">
    <property type="term" value="C:membrane"/>
    <property type="evidence" value="ECO:0007669"/>
    <property type="project" value="InterPro"/>
</dbReference>
<evidence type="ECO:0000313" key="5">
    <source>
        <dbReference type="Proteomes" id="UP000029507"/>
    </source>
</evidence>
<keyword evidence="5" id="KW-1185">Reference proteome</keyword>
<dbReference type="Proteomes" id="UP000029507">
    <property type="component" value="Chromosome"/>
</dbReference>
<evidence type="ECO:0000259" key="3">
    <source>
        <dbReference type="PROSITE" id="PS50111"/>
    </source>
</evidence>
<protein>
    <recommendedName>
        <fullName evidence="3">Methyl-accepting transducer domain-containing protein</fullName>
    </recommendedName>
</protein>
<dbReference type="SMART" id="SM00283">
    <property type="entry name" value="MA"/>
    <property type="match status" value="1"/>
</dbReference>
<dbReference type="SUPFAM" id="SSF58104">
    <property type="entry name" value="Methyl-accepting chemotaxis protein (MCP) signaling domain"/>
    <property type="match status" value="1"/>
</dbReference>
<dbReference type="GO" id="GO:0007165">
    <property type="term" value="P:signal transduction"/>
    <property type="evidence" value="ECO:0007669"/>
    <property type="project" value="UniProtKB-KW"/>
</dbReference>
<dbReference type="Gene3D" id="1.10.287.950">
    <property type="entry name" value="Methyl-accepting chemotaxis protein"/>
    <property type="match status" value="1"/>
</dbReference>